<dbReference type="EMBL" id="FNOM01000019">
    <property type="protein sequence ID" value="SDX74994.1"/>
    <property type="molecule type" value="Genomic_DNA"/>
</dbReference>
<proteinExistence type="predicted"/>
<feature type="transmembrane region" description="Helical" evidence="1">
    <location>
        <begin position="190"/>
        <end position="212"/>
    </location>
</feature>
<dbReference type="InterPro" id="IPR038770">
    <property type="entry name" value="Na+/solute_symporter_sf"/>
</dbReference>
<feature type="transmembrane region" description="Helical" evidence="1">
    <location>
        <begin position="12"/>
        <end position="30"/>
    </location>
</feature>
<sequence>MDALAAAIAARGRMALILGLAIGLGLPRLAETMRPAIWPLVITLLFLSILRIGPDALRLPRRSLVPIAGLTLTLQVACPLAAFGIFAALGLQGAIWAQALVLILAAAPITGAAPITALAGGVPDLALRQTVFGTLVLPLTALPVLALIPAFGTVVQIAGAAAMLLLAIGCAAAAALVLRRTGWVQPTPTSLTRIDALTAVVMGLVVVGLMSAAADAIRDTPGHFVLIMALVFAVNFGLQATACLLWPDATEKTAVAVAAGNRNAALFLGVLPAGFSPELLLVIGCYQVPMYLTPFILPWIRNRTTVH</sequence>
<keyword evidence="1" id="KW-0472">Membrane</keyword>
<dbReference type="AlphaFoldDB" id="A0A1H3EAP4"/>
<feature type="transmembrane region" description="Helical" evidence="1">
    <location>
        <begin position="64"/>
        <end position="89"/>
    </location>
</feature>
<evidence type="ECO:0000256" key="1">
    <source>
        <dbReference type="SAM" id="Phobius"/>
    </source>
</evidence>
<organism evidence="2 3">
    <name type="scientific">Roseicitreum antarcticum</name>
    <dbReference type="NCBI Taxonomy" id="564137"/>
    <lineage>
        <taxon>Bacteria</taxon>
        <taxon>Pseudomonadati</taxon>
        <taxon>Pseudomonadota</taxon>
        <taxon>Alphaproteobacteria</taxon>
        <taxon>Rhodobacterales</taxon>
        <taxon>Paracoccaceae</taxon>
        <taxon>Roseicitreum</taxon>
    </lineage>
</organism>
<gene>
    <name evidence="2" type="ORF">SAMN04488238_1193</name>
</gene>
<feature type="transmembrane region" description="Helical" evidence="1">
    <location>
        <begin position="224"/>
        <end position="246"/>
    </location>
</feature>
<dbReference type="STRING" id="564137.SAMN04488238_1193"/>
<feature type="transmembrane region" description="Helical" evidence="1">
    <location>
        <begin position="95"/>
        <end position="119"/>
    </location>
</feature>
<dbReference type="OrthoDB" id="8477735at2"/>
<feature type="transmembrane region" description="Helical" evidence="1">
    <location>
        <begin position="36"/>
        <end position="52"/>
    </location>
</feature>
<keyword evidence="1" id="KW-0812">Transmembrane</keyword>
<reference evidence="2 3" key="1">
    <citation type="submission" date="2016-10" db="EMBL/GenBank/DDBJ databases">
        <authorList>
            <person name="de Groot N.N."/>
        </authorList>
    </citation>
    <scope>NUCLEOTIDE SEQUENCE [LARGE SCALE GENOMIC DNA]</scope>
    <source>
        <strain evidence="2 3">CGMCC 1.8894</strain>
    </source>
</reference>
<evidence type="ECO:0008006" key="4">
    <source>
        <dbReference type="Google" id="ProtNLM"/>
    </source>
</evidence>
<protein>
    <recommendedName>
        <fullName evidence="4">Bile acid:Na+ symporter, BASS family</fullName>
    </recommendedName>
</protein>
<dbReference type="Proteomes" id="UP000198539">
    <property type="component" value="Unassembled WGS sequence"/>
</dbReference>
<evidence type="ECO:0000313" key="2">
    <source>
        <dbReference type="EMBL" id="SDX74994.1"/>
    </source>
</evidence>
<name>A0A1H3EAP4_9RHOB</name>
<accession>A0A1H3EAP4</accession>
<dbReference type="RefSeq" id="WP_092892217.1">
    <property type="nucleotide sequence ID" value="NZ_CP061501.1"/>
</dbReference>
<keyword evidence="3" id="KW-1185">Reference proteome</keyword>
<evidence type="ECO:0000313" key="3">
    <source>
        <dbReference type="Proteomes" id="UP000198539"/>
    </source>
</evidence>
<keyword evidence="1" id="KW-1133">Transmembrane helix</keyword>
<dbReference type="Gene3D" id="1.20.1530.20">
    <property type="match status" value="1"/>
</dbReference>
<feature type="transmembrane region" description="Helical" evidence="1">
    <location>
        <begin position="157"/>
        <end position="178"/>
    </location>
</feature>
<feature type="transmembrane region" description="Helical" evidence="1">
    <location>
        <begin position="131"/>
        <end position="151"/>
    </location>
</feature>